<gene>
    <name evidence="4" type="ORF">PQU98_13370</name>
</gene>
<keyword evidence="5" id="KW-1185">Reference proteome</keyword>
<dbReference type="PANTHER" id="PTHR11236">
    <property type="entry name" value="AMINOBENZOATE/ANTHRANILATE SYNTHASE"/>
    <property type="match status" value="1"/>
</dbReference>
<dbReference type="InterPro" id="IPR006805">
    <property type="entry name" value="Anth_synth_I_N"/>
</dbReference>
<evidence type="ECO:0000313" key="5">
    <source>
        <dbReference type="Proteomes" id="UP001218579"/>
    </source>
</evidence>
<feature type="domain" description="Anthranilate synthase component I N-terminal" evidence="3">
    <location>
        <begin position="20"/>
        <end position="152"/>
    </location>
</feature>
<sequence length="476" mass="51730">MSAFATPLSHLHVIRLPFVAPETLFEAWFEADHSVGLISDGGPQGRWSYLSCYPDGVTTLEFEDDTDPKSLLKQSILPFEQSKSPAKLSGDTVTDLPPFTGGVIALASFEMGMRFESLKKRPFRIEGRKAWPELHILRYPAVLAFDHRTRTLLSLGRGRDDYTARNAADMMRKAFNAALKHPATGLIRSGPLVQAPLTLETSDQVHEDKVANLIQQIHAGDLFQANLARGWQGTLKDDVTLGRVLRDLNRAGPAPFGAGLRLKGRAIISNSPERFISLRSDGHLETRPIKGTRPRGATPTADKTLSDALLTSPKDRAENLMIVDLMRHDLSKVSEVGSVKVTALNALETYPSVHHLVSTVTGQLSPGLDAADVICATFPPGSISGAPKVQALKVIQELEAPRGPYCGSLMVIDAEGGMDSSVLIRTIALEKDDHSVWHLRVCAGGGIVADSVPHEERIETETKLKLIRSVLEGTVS</sequence>
<evidence type="ECO:0000313" key="4">
    <source>
        <dbReference type="EMBL" id="MDC7677129.1"/>
    </source>
</evidence>
<evidence type="ECO:0000256" key="1">
    <source>
        <dbReference type="SAM" id="MobiDB-lite"/>
    </source>
</evidence>
<proteinExistence type="predicted"/>
<dbReference type="InterPro" id="IPR005801">
    <property type="entry name" value="ADC_synthase"/>
</dbReference>
<feature type="domain" description="Chorismate-utilising enzyme C-terminal" evidence="2">
    <location>
        <begin position="204"/>
        <end position="463"/>
    </location>
</feature>
<dbReference type="PRINTS" id="PR00095">
    <property type="entry name" value="ANTSNTHASEI"/>
</dbReference>
<comment type="caution">
    <text evidence="4">The sequence shown here is derived from an EMBL/GenBank/DDBJ whole genome shotgun (WGS) entry which is preliminary data.</text>
</comment>
<dbReference type="EMBL" id="JAQQKV010000002">
    <property type="protein sequence ID" value="MDC7677129.1"/>
    <property type="molecule type" value="Genomic_DNA"/>
</dbReference>
<dbReference type="Pfam" id="PF04715">
    <property type="entry name" value="Anth_synt_I_N"/>
    <property type="match status" value="1"/>
</dbReference>
<dbReference type="Pfam" id="PF00425">
    <property type="entry name" value="Chorismate_bind"/>
    <property type="match status" value="1"/>
</dbReference>
<organism evidence="4 5">
    <name type="scientific">Asticcacaulis machinosus</name>
    <dbReference type="NCBI Taxonomy" id="2984211"/>
    <lineage>
        <taxon>Bacteria</taxon>
        <taxon>Pseudomonadati</taxon>
        <taxon>Pseudomonadota</taxon>
        <taxon>Alphaproteobacteria</taxon>
        <taxon>Caulobacterales</taxon>
        <taxon>Caulobacteraceae</taxon>
        <taxon>Asticcacaulis</taxon>
    </lineage>
</organism>
<evidence type="ECO:0000259" key="3">
    <source>
        <dbReference type="Pfam" id="PF04715"/>
    </source>
</evidence>
<dbReference type="Gene3D" id="3.60.120.10">
    <property type="entry name" value="Anthranilate synthase"/>
    <property type="match status" value="1"/>
</dbReference>
<accession>A0ABT5HLM0</accession>
<dbReference type="RefSeq" id="WP_272745433.1">
    <property type="nucleotide sequence ID" value="NZ_JAQQKV010000002.1"/>
</dbReference>
<dbReference type="InterPro" id="IPR019999">
    <property type="entry name" value="Anth_synth_I-like"/>
</dbReference>
<dbReference type="Proteomes" id="UP001218579">
    <property type="component" value="Unassembled WGS sequence"/>
</dbReference>
<evidence type="ECO:0000259" key="2">
    <source>
        <dbReference type="Pfam" id="PF00425"/>
    </source>
</evidence>
<dbReference type="PANTHER" id="PTHR11236:SF50">
    <property type="entry name" value="AMINODEOXYCHORISMATE SYNTHASE COMPONENT 1"/>
    <property type="match status" value="1"/>
</dbReference>
<name>A0ABT5HLM0_9CAUL</name>
<protein>
    <submittedName>
        <fullName evidence="4">Anthranilate synthase component I family protein</fullName>
    </submittedName>
</protein>
<feature type="region of interest" description="Disordered" evidence="1">
    <location>
        <begin position="281"/>
        <end position="303"/>
    </location>
</feature>
<dbReference type="InterPro" id="IPR015890">
    <property type="entry name" value="Chorismate_C"/>
</dbReference>
<dbReference type="SUPFAM" id="SSF56322">
    <property type="entry name" value="ADC synthase"/>
    <property type="match status" value="1"/>
</dbReference>
<reference evidence="4 5" key="1">
    <citation type="submission" date="2023-01" db="EMBL/GenBank/DDBJ databases">
        <title>Novel species of the genus Asticcacaulis isolated from rivers.</title>
        <authorList>
            <person name="Lu H."/>
        </authorList>
    </citation>
    <scope>NUCLEOTIDE SEQUENCE [LARGE SCALE GENOMIC DNA]</scope>
    <source>
        <strain evidence="4 5">LKC15W</strain>
    </source>
</reference>